<keyword evidence="13" id="KW-1185">Reference proteome</keyword>
<keyword evidence="6 11" id="KW-0812">Transmembrane</keyword>
<dbReference type="Pfam" id="PF02699">
    <property type="entry name" value="YajC"/>
    <property type="match status" value="1"/>
</dbReference>
<name>A0ABW5LTD6_9FLAO</name>
<dbReference type="PANTHER" id="PTHR33909">
    <property type="entry name" value="SEC TRANSLOCON ACCESSORY COMPLEX SUBUNIT YAJC"/>
    <property type="match status" value="1"/>
</dbReference>
<evidence type="ECO:0000256" key="1">
    <source>
        <dbReference type="ARBA" id="ARBA00004162"/>
    </source>
</evidence>
<evidence type="ECO:0000256" key="5">
    <source>
        <dbReference type="ARBA" id="ARBA00022475"/>
    </source>
</evidence>
<dbReference type="PANTHER" id="PTHR33909:SF1">
    <property type="entry name" value="SEC TRANSLOCON ACCESSORY COMPLEX SUBUNIT YAJC"/>
    <property type="match status" value="1"/>
</dbReference>
<keyword evidence="7" id="KW-0653">Protein transport</keyword>
<dbReference type="NCBIfam" id="TIGR00739">
    <property type="entry name" value="yajC"/>
    <property type="match status" value="1"/>
</dbReference>
<evidence type="ECO:0000256" key="2">
    <source>
        <dbReference type="ARBA" id="ARBA00006742"/>
    </source>
</evidence>
<feature type="transmembrane region" description="Helical" evidence="11">
    <location>
        <begin position="17"/>
        <end position="35"/>
    </location>
</feature>
<proteinExistence type="inferred from homology"/>
<keyword evidence="5" id="KW-1003">Cell membrane</keyword>
<sequence>MTFNTIFLQAEGGGPNMLFFMATMFAVIFFFMILPQNRRRKKEKKFREELKRGSKVVTSSGIHGKLVDINETDGTVTIETGAGKIKFERDAISVELSKKYSAPAEKK</sequence>
<evidence type="ECO:0000256" key="3">
    <source>
        <dbReference type="ARBA" id="ARBA00014962"/>
    </source>
</evidence>
<evidence type="ECO:0000313" key="13">
    <source>
        <dbReference type="Proteomes" id="UP001597508"/>
    </source>
</evidence>
<evidence type="ECO:0000256" key="6">
    <source>
        <dbReference type="ARBA" id="ARBA00022692"/>
    </source>
</evidence>
<keyword evidence="4" id="KW-0813">Transport</keyword>
<evidence type="ECO:0000256" key="11">
    <source>
        <dbReference type="SAM" id="Phobius"/>
    </source>
</evidence>
<dbReference type="Proteomes" id="UP001597508">
    <property type="component" value="Unassembled WGS sequence"/>
</dbReference>
<keyword evidence="10 11" id="KW-0472">Membrane</keyword>
<keyword evidence="8 11" id="KW-1133">Transmembrane helix</keyword>
<comment type="subcellular location">
    <subcellularLocation>
        <location evidence="1">Cell membrane</location>
        <topology evidence="1">Single-pass membrane protein</topology>
    </subcellularLocation>
</comment>
<comment type="similarity">
    <text evidence="2">Belongs to the YajC family.</text>
</comment>
<keyword evidence="9" id="KW-0811">Translocation</keyword>
<evidence type="ECO:0000256" key="8">
    <source>
        <dbReference type="ARBA" id="ARBA00022989"/>
    </source>
</evidence>
<dbReference type="PRINTS" id="PR01853">
    <property type="entry name" value="YAJCTRNLCASE"/>
</dbReference>
<protein>
    <recommendedName>
        <fullName evidence="3">Sec translocon accessory complex subunit YajC</fullName>
    </recommendedName>
</protein>
<evidence type="ECO:0000256" key="10">
    <source>
        <dbReference type="ARBA" id="ARBA00023136"/>
    </source>
</evidence>
<dbReference type="EMBL" id="JBHULH010000004">
    <property type="protein sequence ID" value="MFD2568047.1"/>
    <property type="molecule type" value="Genomic_DNA"/>
</dbReference>
<accession>A0ABW5LTD6</accession>
<evidence type="ECO:0000313" key="12">
    <source>
        <dbReference type="EMBL" id="MFD2568047.1"/>
    </source>
</evidence>
<evidence type="ECO:0000256" key="9">
    <source>
        <dbReference type="ARBA" id="ARBA00023010"/>
    </source>
</evidence>
<organism evidence="12 13">
    <name type="scientific">Pseudotenacibaculum haliotis</name>
    <dbReference type="NCBI Taxonomy" id="1862138"/>
    <lineage>
        <taxon>Bacteria</taxon>
        <taxon>Pseudomonadati</taxon>
        <taxon>Bacteroidota</taxon>
        <taxon>Flavobacteriia</taxon>
        <taxon>Flavobacteriales</taxon>
        <taxon>Flavobacteriaceae</taxon>
        <taxon>Pseudotenacibaculum</taxon>
    </lineage>
</organism>
<gene>
    <name evidence="12" type="primary">yajC</name>
    <name evidence="12" type="ORF">ACFSRZ_11725</name>
</gene>
<evidence type="ECO:0000256" key="7">
    <source>
        <dbReference type="ARBA" id="ARBA00022927"/>
    </source>
</evidence>
<comment type="caution">
    <text evidence="12">The sequence shown here is derived from an EMBL/GenBank/DDBJ whole genome shotgun (WGS) entry which is preliminary data.</text>
</comment>
<dbReference type="InterPro" id="IPR003849">
    <property type="entry name" value="Preprotein_translocase_YajC"/>
</dbReference>
<evidence type="ECO:0000256" key="4">
    <source>
        <dbReference type="ARBA" id="ARBA00022448"/>
    </source>
</evidence>
<dbReference type="SMART" id="SM01323">
    <property type="entry name" value="YajC"/>
    <property type="match status" value="1"/>
</dbReference>
<dbReference type="RefSeq" id="WP_379666749.1">
    <property type="nucleotide sequence ID" value="NZ_JBHULH010000004.1"/>
</dbReference>
<reference evidence="13" key="1">
    <citation type="journal article" date="2019" name="Int. J. Syst. Evol. Microbiol.">
        <title>The Global Catalogue of Microorganisms (GCM) 10K type strain sequencing project: providing services to taxonomists for standard genome sequencing and annotation.</title>
        <authorList>
            <consortium name="The Broad Institute Genomics Platform"/>
            <consortium name="The Broad Institute Genome Sequencing Center for Infectious Disease"/>
            <person name="Wu L."/>
            <person name="Ma J."/>
        </authorList>
    </citation>
    <scope>NUCLEOTIDE SEQUENCE [LARGE SCALE GENOMIC DNA]</scope>
    <source>
        <strain evidence="13">KCTC 52127</strain>
    </source>
</reference>